<evidence type="ECO:0000256" key="1">
    <source>
        <dbReference type="SAM" id="MobiDB-lite"/>
    </source>
</evidence>
<dbReference type="EMBL" id="LR798343">
    <property type="protein sequence ID" value="CAB5225510.1"/>
    <property type="molecule type" value="Genomic_DNA"/>
</dbReference>
<reference evidence="2" key="1">
    <citation type="submission" date="2020-04" db="EMBL/GenBank/DDBJ databases">
        <authorList>
            <person name="Chiriac C."/>
            <person name="Salcher M."/>
            <person name="Ghai R."/>
            <person name="Kavagutti S V."/>
        </authorList>
    </citation>
    <scope>NUCLEOTIDE SEQUENCE</scope>
</reference>
<protein>
    <submittedName>
        <fullName evidence="2">Uncharacterized protein</fullName>
    </submittedName>
</protein>
<proteinExistence type="predicted"/>
<name>A0A6J5NEC7_9CAUD</name>
<dbReference type="EMBL" id="LR796648">
    <property type="protein sequence ID" value="CAB4157032.1"/>
    <property type="molecule type" value="Genomic_DNA"/>
</dbReference>
<evidence type="ECO:0000313" key="2">
    <source>
        <dbReference type="EMBL" id="CAB4157032.1"/>
    </source>
</evidence>
<gene>
    <name evidence="2" type="ORF">UFOVP675_60</name>
    <name evidence="3" type="ORF">UFOVP747_39</name>
</gene>
<feature type="region of interest" description="Disordered" evidence="1">
    <location>
        <begin position="33"/>
        <end position="52"/>
    </location>
</feature>
<sequence length="52" mass="5918">MTRAQVEAVAAWVRDRGMPEMSRNLMMLARVHLSGDPKPEDTRTIQGPERQP</sequence>
<organism evidence="2">
    <name type="scientific">uncultured Caudovirales phage</name>
    <dbReference type="NCBI Taxonomy" id="2100421"/>
    <lineage>
        <taxon>Viruses</taxon>
        <taxon>Duplodnaviria</taxon>
        <taxon>Heunggongvirae</taxon>
        <taxon>Uroviricota</taxon>
        <taxon>Caudoviricetes</taxon>
        <taxon>Peduoviridae</taxon>
        <taxon>Maltschvirus</taxon>
        <taxon>Maltschvirus maltsch</taxon>
    </lineage>
</organism>
<evidence type="ECO:0000313" key="3">
    <source>
        <dbReference type="EMBL" id="CAB5225510.1"/>
    </source>
</evidence>
<accession>A0A6J5NEC7</accession>
<feature type="compositionally biased region" description="Basic and acidic residues" evidence="1">
    <location>
        <begin position="33"/>
        <end position="43"/>
    </location>
</feature>